<evidence type="ECO:0000259" key="5">
    <source>
        <dbReference type="Pfam" id="PF08241"/>
    </source>
</evidence>
<proteinExistence type="inferred from homology"/>
<dbReference type="InterPro" id="IPR013216">
    <property type="entry name" value="Methyltransf_11"/>
</dbReference>
<dbReference type="Pfam" id="PF01564">
    <property type="entry name" value="Spermine_synth"/>
    <property type="match status" value="1"/>
</dbReference>
<dbReference type="PANTHER" id="PTHR12176:SF78">
    <property type="entry name" value="EEF1A LYSINE AND N-TERMINAL METHYLTRANSFERASE"/>
    <property type="match status" value="1"/>
</dbReference>
<keyword evidence="3" id="KW-0808">Transferase</keyword>
<evidence type="ECO:0000256" key="2">
    <source>
        <dbReference type="ARBA" id="ARBA00022603"/>
    </source>
</evidence>
<dbReference type="NCBIfam" id="NF037959">
    <property type="entry name" value="MFS_SpdSyn"/>
    <property type="match status" value="1"/>
</dbReference>
<dbReference type="Gene3D" id="3.40.50.150">
    <property type="entry name" value="Vaccinia Virus protein VP39"/>
    <property type="match status" value="2"/>
</dbReference>
<dbReference type="PANTHER" id="PTHR12176">
    <property type="entry name" value="SAM-DEPENDENT METHYLTRANSFERASE SUPERFAMILY PROTEIN"/>
    <property type="match status" value="1"/>
</dbReference>
<evidence type="ECO:0000256" key="3">
    <source>
        <dbReference type="ARBA" id="ARBA00022679"/>
    </source>
</evidence>
<dbReference type="InterPro" id="IPR051419">
    <property type="entry name" value="Lys/N-term_MeTrsfase_sf"/>
</dbReference>
<comment type="similarity">
    <text evidence="1">Belongs to the methyltransferase superfamily.</text>
</comment>
<accession>A0A7R9BGI8</accession>
<dbReference type="OrthoDB" id="411785at2759"/>
<dbReference type="CDD" id="cd02440">
    <property type="entry name" value="AdoMet_MTases"/>
    <property type="match status" value="2"/>
</dbReference>
<feature type="domain" description="Methyltransferase type 11" evidence="5">
    <location>
        <begin position="58"/>
        <end position="160"/>
    </location>
</feature>
<dbReference type="SUPFAM" id="SSF53335">
    <property type="entry name" value="S-adenosyl-L-methionine-dependent methyltransferases"/>
    <property type="match status" value="2"/>
</dbReference>
<gene>
    <name evidence="6" type="ORF">NMOB1V02_LOCUS2736</name>
</gene>
<protein>
    <recommendedName>
        <fullName evidence="5">Methyltransferase type 11 domain-containing protein</fullName>
    </recommendedName>
</protein>
<dbReference type="EMBL" id="OA882358">
    <property type="protein sequence ID" value="CAD7274924.1"/>
    <property type="molecule type" value="Genomic_DNA"/>
</dbReference>
<name>A0A7R9BGI8_9CRUS</name>
<dbReference type="Pfam" id="PF08241">
    <property type="entry name" value="Methyltransf_11"/>
    <property type="match status" value="1"/>
</dbReference>
<reference evidence="6" key="1">
    <citation type="submission" date="2020-11" db="EMBL/GenBank/DDBJ databases">
        <authorList>
            <person name="Tran Van P."/>
        </authorList>
    </citation>
    <scope>NUCLEOTIDE SEQUENCE</scope>
</reference>
<organism evidence="6">
    <name type="scientific">Notodromas monacha</name>
    <dbReference type="NCBI Taxonomy" id="399045"/>
    <lineage>
        <taxon>Eukaryota</taxon>
        <taxon>Metazoa</taxon>
        <taxon>Ecdysozoa</taxon>
        <taxon>Arthropoda</taxon>
        <taxon>Crustacea</taxon>
        <taxon>Oligostraca</taxon>
        <taxon>Ostracoda</taxon>
        <taxon>Podocopa</taxon>
        <taxon>Podocopida</taxon>
        <taxon>Cypridocopina</taxon>
        <taxon>Cypridoidea</taxon>
        <taxon>Cyprididae</taxon>
        <taxon>Notodromas</taxon>
    </lineage>
</organism>
<evidence type="ECO:0000313" key="7">
    <source>
        <dbReference type="Proteomes" id="UP000678499"/>
    </source>
</evidence>
<dbReference type="Proteomes" id="UP000678499">
    <property type="component" value="Unassembled WGS sequence"/>
</dbReference>
<dbReference type="EMBL" id="CAJPEX010000321">
    <property type="protein sequence ID" value="CAG0915076.1"/>
    <property type="molecule type" value="Genomic_DNA"/>
</dbReference>
<dbReference type="AlphaFoldDB" id="A0A7R9BGI8"/>
<dbReference type="GO" id="GO:0032259">
    <property type="term" value="P:methylation"/>
    <property type="evidence" value="ECO:0007669"/>
    <property type="project" value="UniProtKB-KW"/>
</dbReference>
<evidence type="ECO:0000256" key="4">
    <source>
        <dbReference type="ARBA" id="ARBA00023268"/>
    </source>
</evidence>
<evidence type="ECO:0000313" key="6">
    <source>
        <dbReference type="EMBL" id="CAD7274924.1"/>
    </source>
</evidence>
<keyword evidence="4" id="KW-0511">Multifunctional enzyme</keyword>
<dbReference type="InterPro" id="IPR029063">
    <property type="entry name" value="SAM-dependent_MTases_sf"/>
</dbReference>
<evidence type="ECO:0000256" key="1">
    <source>
        <dbReference type="ARBA" id="ARBA00008361"/>
    </source>
</evidence>
<keyword evidence="7" id="KW-1185">Reference proteome</keyword>
<dbReference type="GO" id="GO:0008168">
    <property type="term" value="F:methyltransferase activity"/>
    <property type="evidence" value="ECO:0007669"/>
    <property type="project" value="UniProtKB-KW"/>
</dbReference>
<sequence>MSSLVQKSSVIPDFGETSYWDSFFKGRGDRVFEWYGEFEDLKEVLEKYIRKNDQILVPGCGSSTLSEGIYDSLDFGRIVNIDTSDVVIRQMSSRNKRSGMTYEKRNAMETGYDAGSFSVIVDKGTLDAIANDASEVSLQSAKRLCQEYARVLKLGGRCIIISLLQDHILRLVCEFFYVTEGWMLRFHRSKLSEDRQLYDNPEALAMPVFAVVATKFKQSPGFVPPPIELVLEAGRSLKMQDGLVEVQREISKLQMTAYARHNAVRRRLNPDEELSFEIVDKYGDRRFELILRDRRPNHISNGSYGIYIVPQGHTKEGRADLVEAAKFDRLLIVHLQRNQFYDSYDTIKTELSGQVMRLCGKRKSREQPSFLTDGDVVNAILRMEGSSEKSGEFFVQDSPADAENANYSFRRLIFRSNCNLIQSEVLLSRDQSGSKSENFDFSNLCCAHHTAAVGGFGLLNAGNFSRSCENLSVLIIGLGGGCLPMFLSRNFTSMKIDVVDFDPEMRNVAKQWFGFTETANMKVIIEDGIAFLRNSAASGREYDAIIFDVNSDDPKSSLRCPPSAFVGNSVLENVRKCLRPEGIFMMNLASRDAETRLKIGRMMVTKFDQVFRVPIAEEINVMLFCLKCEGDLLKLSSNNPSDFCVDEENALVSLAKTRVSVFIANLESTLASISSGKKKIRRKRKGKGEKTVEEKMGSLEIDQGGEIESVPVPSAHSVIVKKESLESVAMVSEDCQRKRNGKAKPEVVTDNVENISSASKRPRPAVIKSLMNVFLGLEVVRAT</sequence>
<keyword evidence="2" id="KW-0489">Methyltransferase</keyword>